<dbReference type="PROSITE" id="PS50088">
    <property type="entry name" value="ANK_REPEAT"/>
    <property type="match status" value="3"/>
</dbReference>
<dbReference type="InterPro" id="IPR008753">
    <property type="entry name" value="Peptidase_M13_N"/>
</dbReference>
<accession>A0A816WAY0</accession>
<dbReference type="InterPro" id="IPR036770">
    <property type="entry name" value="Ankyrin_rpt-contain_sf"/>
</dbReference>
<dbReference type="InterPro" id="IPR001357">
    <property type="entry name" value="BRCT_dom"/>
</dbReference>
<evidence type="ECO:0000256" key="4">
    <source>
        <dbReference type="ARBA" id="ARBA00022723"/>
    </source>
</evidence>
<dbReference type="SUPFAM" id="SSF55486">
    <property type="entry name" value="Metalloproteases ('zincins'), catalytic domain"/>
    <property type="match status" value="1"/>
</dbReference>
<evidence type="ECO:0000256" key="2">
    <source>
        <dbReference type="ARBA" id="ARBA00007357"/>
    </source>
</evidence>
<evidence type="ECO:0000256" key="1">
    <source>
        <dbReference type="ARBA" id="ARBA00001947"/>
    </source>
</evidence>
<dbReference type="InterPro" id="IPR024079">
    <property type="entry name" value="MetalloPept_cat_dom_sf"/>
</dbReference>
<dbReference type="SUPFAM" id="SSF48403">
    <property type="entry name" value="Ankyrin repeat"/>
    <property type="match status" value="1"/>
</dbReference>
<dbReference type="SMART" id="SM00248">
    <property type="entry name" value="ANK"/>
    <property type="match status" value="3"/>
</dbReference>
<feature type="compositionally biased region" description="Polar residues" evidence="9">
    <location>
        <begin position="907"/>
        <end position="916"/>
    </location>
</feature>
<dbReference type="GO" id="GO:0016485">
    <property type="term" value="P:protein processing"/>
    <property type="evidence" value="ECO:0007669"/>
    <property type="project" value="TreeGrafter"/>
</dbReference>
<feature type="repeat" description="ANK" evidence="8">
    <location>
        <begin position="1070"/>
        <end position="1094"/>
    </location>
</feature>
<reference evidence="12" key="1">
    <citation type="submission" date="2021-02" db="EMBL/GenBank/DDBJ databases">
        <authorList>
            <person name="Nowell W R."/>
        </authorList>
    </citation>
    <scope>NUCLEOTIDE SEQUENCE</scope>
</reference>
<dbReference type="Pfam" id="PF00533">
    <property type="entry name" value="BRCT"/>
    <property type="match status" value="1"/>
</dbReference>
<dbReference type="InterPro" id="IPR002110">
    <property type="entry name" value="Ankyrin_rpt"/>
</dbReference>
<dbReference type="CDD" id="cd08662">
    <property type="entry name" value="M13"/>
    <property type="match status" value="1"/>
</dbReference>
<dbReference type="InterPro" id="IPR018497">
    <property type="entry name" value="Peptidase_M13_C"/>
</dbReference>
<dbReference type="EMBL" id="CAJNRG010011807">
    <property type="protein sequence ID" value="CAF2135262.1"/>
    <property type="molecule type" value="Genomic_DNA"/>
</dbReference>
<organism evidence="12 13">
    <name type="scientific">Rotaria magnacalcarata</name>
    <dbReference type="NCBI Taxonomy" id="392030"/>
    <lineage>
        <taxon>Eukaryota</taxon>
        <taxon>Metazoa</taxon>
        <taxon>Spiralia</taxon>
        <taxon>Gnathifera</taxon>
        <taxon>Rotifera</taxon>
        <taxon>Eurotatoria</taxon>
        <taxon>Bdelloidea</taxon>
        <taxon>Philodinida</taxon>
        <taxon>Philodinidae</taxon>
        <taxon>Rotaria</taxon>
    </lineage>
</organism>
<keyword evidence="3" id="KW-0645">Protease</keyword>
<dbReference type="GO" id="GO:0004222">
    <property type="term" value="F:metalloendopeptidase activity"/>
    <property type="evidence" value="ECO:0007669"/>
    <property type="project" value="InterPro"/>
</dbReference>
<keyword evidence="8" id="KW-0040">ANK repeat</keyword>
<dbReference type="InterPro" id="IPR042089">
    <property type="entry name" value="Peptidase_M13_dom_2"/>
</dbReference>
<keyword evidence="10" id="KW-1133">Transmembrane helix</keyword>
<protein>
    <recommendedName>
        <fullName evidence="11">BRCT domain-containing protein</fullName>
    </recommendedName>
</protein>
<dbReference type="SUPFAM" id="SSF52113">
    <property type="entry name" value="BRCT domain"/>
    <property type="match status" value="1"/>
</dbReference>
<dbReference type="Pfam" id="PF00023">
    <property type="entry name" value="Ank"/>
    <property type="match status" value="1"/>
</dbReference>
<evidence type="ECO:0000256" key="6">
    <source>
        <dbReference type="ARBA" id="ARBA00022833"/>
    </source>
</evidence>
<comment type="similarity">
    <text evidence="2">Belongs to the peptidase M13 family.</text>
</comment>
<dbReference type="PROSITE" id="PS51885">
    <property type="entry name" value="NEPRILYSIN"/>
    <property type="match status" value="1"/>
</dbReference>
<evidence type="ECO:0000256" key="10">
    <source>
        <dbReference type="SAM" id="Phobius"/>
    </source>
</evidence>
<comment type="caution">
    <text evidence="12">The sequence shown here is derived from an EMBL/GenBank/DDBJ whole genome shotgun (WGS) entry which is preliminary data.</text>
</comment>
<keyword evidence="5" id="KW-0378">Hydrolase</keyword>
<dbReference type="SMART" id="SM00292">
    <property type="entry name" value="BRCT"/>
    <property type="match status" value="2"/>
</dbReference>
<dbReference type="Gene3D" id="1.25.40.20">
    <property type="entry name" value="Ankyrin repeat-containing domain"/>
    <property type="match status" value="1"/>
</dbReference>
<gene>
    <name evidence="12" type="ORF">XDN619_LOCUS25706</name>
</gene>
<dbReference type="PRINTS" id="PR00786">
    <property type="entry name" value="NEPRILYSIN"/>
</dbReference>
<name>A0A816WAY0_9BILA</name>
<evidence type="ECO:0000313" key="13">
    <source>
        <dbReference type="Proteomes" id="UP000663887"/>
    </source>
</evidence>
<dbReference type="Gene3D" id="1.10.1380.10">
    <property type="entry name" value="Neutral endopeptidase , domain2"/>
    <property type="match status" value="1"/>
</dbReference>
<evidence type="ECO:0000256" key="9">
    <source>
        <dbReference type="SAM" id="MobiDB-lite"/>
    </source>
</evidence>
<dbReference type="GO" id="GO:0046872">
    <property type="term" value="F:metal ion binding"/>
    <property type="evidence" value="ECO:0007669"/>
    <property type="project" value="UniProtKB-KW"/>
</dbReference>
<comment type="cofactor">
    <cofactor evidence="1">
        <name>Zn(2+)</name>
        <dbReference type="ChEBI" id="CHEBI:29105"/>
    </cofactor>
</comment>
<dbReference type="InterPro" id="IPR000718">
    <property type="entry name" value="Peptidase_M13"/>
</dbReference>
<evidence type="ECO:0000256" key="8">
    <source>
        <dbReference type="PROSITE-ProRule" id="PRU00023"/>
    </source>
</evidence>
<keyword evidence="4" id="KW-0479">Metal-binding</keyword>
<evidence type="ECO:0000313" key="12">
    <source>
        <dbReference type="EMBL" id="CAF2135262.1"/>
    </source>
</evidence>
<proteinExistence type="inferred from homology"/>
<feature type="repeat" description="ANK" evidence="8">
    <location>
        <begin position="1104"/>
        <end position="1136"/>
    </location>
</feature>
<evidence type="ECO:0000259" key="11">
    <source>
        <dbReference type="PROSITE" id="PS50172"/>
    </source>
</evidence>
<dbReference type="Proteomes" id="UP000663887">
    <property type="component" value="Unassembled WGS sequence"/>
</dbReference>
<dbReference type="Pfam" id="PF01431">
    <property type="entry name" value="Peptidase_M13"/>
    <property type="match status" value="1"/>
</dbReference>
<dbReference type="Pfam" id="PF05649">
    <property type="entry name" value="Peptidase_M13_N"/>
    <property type="match status" value="1"/>
</dbReference>
<keyword evidence="10" id="KW-0812">Transmembrane</keyword>
<dbReference type="GO" id="GO:0005886">
    <property type="term" value="C:plasma membrane"/>
    <property type="evidence" value="ECO:0007669"/>
    <property type="project" value="TreeGrafter"/>
</dbReference>
<feature type="compositionally biased region" description="Basic residues" evidence="9">
    <location>
        <begin position="918"/>
        <end position="930"/>
    </location>
</feature>
<keyword evidence="6" id="KW-0862">Zinc</keyword>
<keyword evidence="7" id="KW-0482">Metalloprotease</keyword>
<evidence type="ECO:0000256" key="5">
    <source>
        <dbReference type="ARBA" id="ARBA00022801"/>
    </source>
</evidence>
<dbReference type="PANTHER" id="PTHR11733">
    <property type="entry name" value="ZINC METALLOPROTEASE FAMILY M13 NEPRILYSIN-RELATED"/>
    <property type="match status" value="1"/>
</dbReference>
<evidence type="ECO:0000256" key="3">
    <source>
        <dbReference type="ARBA" id="ARBA00022670"/>
    </source>
</evidence>
<dbReference type="Pfam" id="PF12796">
    <property type="entry name" value="Ank_2"/>
    <property type="match status" value="1"/>
</dbReference>
<dbReference type="PROSITE" id="PS50172">
    <property type="entry name" value="BRCT"/>
    <property type="match status" value="1"/>
</dbReference>
<feature type="repeat" description="ANK" evidence="8">
    <location>
        <begin position="1138"/>
        <end position="1172"/>
    </location>
</feature>
<dbReference type="PROSITE" id="PS50297">
    <property type="entry name" value="ANK_REP_REGION"/>
    <property type="match status" value="3"/>
</dbReference>
<feature type="transmembrane region" description="Helical" evidence="10">
    <location>
        <begin position="61"/>
        <end position="82"/>
    </location>
</feature>
<dbReference type="PANTHER" id="PTHR11733:SF167">
    <property type="entry name" value="FI17812P1-RELATED"/>
    <property type="match status" value="1"/>
</dbReference>
<dbReference type="Gene3D" id="3.40.390.10">
    <property type="entry name" value="Collagenase (Catalytic Domain)"/>
    <property type="match status" value="1"/>
</dbReference>
<dbReference type="InterPro" id="IPR036420">
    <property type="entry name" value="BRCT_dom_sf"/>
</dbReference>
<feature type="region of interest" description="Disordered" evidence="9">
    <location>
        <begin position="897"/>
        <end position="964"/>
    </location>
</feature>
<feature type="domain" description="BRCT" evidence="11">
    <location>
        <begin position="1215"/>
        <end position="1313"/>
    </location>
</feature>
<evidence type="ECO:0000256" key="7">
    <source>
        <dbReference type="ARBA" id="ARBA00023049"/>
    </source>
</evidence>
<dbReference type="Gene3D" id="3.40.50.10190">
    <property type="entry name" value="BRCT domain"/>
    <property type="match status" value="2"/>
</dbReference>
<sequence>MYNQSNHAEDYEQSLKQARVSLLGSTFDQLWMQSEQSSLIEHKASIKKTQSSWYHDRKSQISIILLVIVIILLLLFSLPFMIRSQYRSNLFLRQCSSLACLSTSHRIIENLNMNKNPCENFYSYACDGWINSHFLTPSETSISYFKEIYKNNLIILYKILKDKSNTNAISIKKLKAYFHSCMNTSNDEDLARSTLKNILRHVGPSLLLLRNWSRKDFNLVTSLTYTHRHRINPLFRISITTNDKNNNYHSIYFEQSGLLFEERFRYNDENIRYLFNNFGTNLIKHLHSFLPTDEISKQIDEIFLFEKRLASIFQIKNSYNPLKVYQTRTYEQIQQWFSSWFDIENYFERIFQRDKTFFYNQTFLISTPDYFEKLKQIMQTTPKYILANYITFHVIQELLPNMPESFNQFRRSLTIRLKGIVEEKQLWEICVKRTDDAFGFATGALFISRVFDRKSQEKIKHIVEEIRLAFIETLPNIKWMDSETRHQAQMKAQMIIDRLGYPKWLEDERNIDRFYEDLNLSSTNNPIDNIMLVRRFQKEQNLKKLGQRPDIEEWTMTPLDVNAYYAPWKNMIVFPAGILQTPFFDANIPISLNFGSIASIIGHELIHAFDASGRYFDGHGNLNNWWQKGSVRSFDEHAQCFIDQYNQYRIGNKHINGLLTLDENIADNGGLRIAYVAYNNYLKHHHLPSIKSFKNRQQQLLPGVNLTDEQLFFIGFAQTWCAKTTPEMARAALVADTHAHSKYRVIGSLSNMPEFSRAFKCAMGSPMHPGKRCQICKTLPREIVTINGQETIICLSCAEKQYSSGKISSLSYIHSNIKYNKVLALLNRTFRTLYELNESNDEPKDHIEVKKQAIKEGVLTCLTLLRPSMRENQQITPTSEAKKKIIITKKYYNVLGNDSDDTDKENLSNTPILDNNQIRRKTIRTSKPSKRPGDSKQNDEEEDASPSKRKKKAEDADVPLPIISPNVVKKVTPNRTKTDELGEEKKKKSIRLARKVHQVKQDSKSIETTKLTKQQKQEINTEQETVVPITLIKKKDIKHQSLLQANETSIANRTKTILANKSSADVRNDKGETLLHQAVKKGDIARVKQLIDEGYHPVNTIDNNSWTPLHEASAMGNIPLMELLLANNANINIQGGQEQMTVLHEAVSNENLNETVIKFLLENGADPLIKNKAGKTVLELVTESANPTISSLFEKNHCVHPSHNELPIAPPPRRRVRTISSSNVLFFTGFDKTRKESLIKSMQTNFGRKCVTTVRNVENNVTHVVACGETDKVAFRTINYLRGVVLGKWIVSEKWLEECIKEKRWINENNYEVLGSQLEPSSNGSHISRIKHEQNEILLFNKCEFFLYGQFHTYKKEDLADLVKITGATLLKREPKLHRINSDTDLNNSNQSIMTYIIYESSIPDILLDNNVIKHIKLLDFLACIDYYNTQGRLDN</sequence>
<keyword evidence="10" id="KW-0472">Membrane</keyword>